<evidence type="ECO:0000259" key="2">
    <source>
        <dbReference type="Pfam" id="PF14649"/>
    </source>
</evidence>
<feature type="domain" description="Spatacsin C-terminal" evidence="2">
    <location>
        <begin position="1415"/>
        <end position="1713"/>
    </location>
</feature>
<reference evidence="3" key="1">
    <citation type="submission" date="2018-04" db="EMBL/GenBank/DDBJ databases">
        <authorList>
            <person name="Go L.Y."/>
            <person name="Mitchell J.A."/>
        </authorList>
    </citation>
    <scope>NUCLEOTIDE SEQUENCE</scope>
    <source>
        <tissue evidence="3">Whole organism</tissue>
    </source>
</reference>
<sequence length="1745" mass="203564">MATEKEVVLRDWELLKDDEQIVRSAATKGKYINSCIKLLSERQEVSVQEARKFFYIHVILYVHRLLNNRQVFKADHVLKNVGFDSKNVFFEISKESTDSSLRDYLLDHCKTSYEEYDSHLLFLEEEWMVFNRLKHKKEMLVEEFRAQKVSDFDLTFFDAFCKLDLGLKNKMVVYLFFQHQDITLAPHLDKIKVWEYYVAKEKIFDLKQWSNNVTMIHPSAFEETLSLLYQQWKIDCSMFNMIEQKLLYTEAILYGVAKYGCFCSQERENIKKVLHRIVTIQGLDNNKDLLKRDLKQSSLLKLIDKEGLSQALDIIEPDFLRKVVESGECNLKPEIVALLAINKLMDERVTKETFCSVSKTLSEYVNERKDSEMTDDQRVSLFLEHLLEDTPLETMLEKEIIPHKFQHLQTFLTDAFLPESPVEVEYLIKRFVHIDIKEIARANFDQEQNYLPTFNLLQPVDQDIYPTKLSYLHYVKQGRGTYAAYYFFLEHLRQYSRVTSTHSMLAAENVTEFALKNLDDINLISHCIAFMENIGIDTQKVRALIRCLRKIDCSSNTSLPLNEVVQEMFKKLSSSEDIDNHIVDLEAMQLISEHKSQDFRKGVCELLSKERSWYKILLISQYMNLTMEELFQIVMNIPIMNIRKNLMLAIQYDKVDQFQQRNNRHFRKRRNTYGRQKSDSSYSDKSSLTISQLIHANQENSIDLMGAVLQLTRNYHPDPTEDAFKSFARHISDDPVKVLSLINFAWHRKWPVFAILAAVKGIDVSAQYLGIVWLATSVSFECKNLVEEYNSFDQFSADVVSFAVKNGFTETLSMATKIFYQSSAFAFFAEFLEASKKNFRKTETIDLLKKYLIVLNSEDLCPVLFNKRNDGLQFSAKLLLLHIENNFPAPADQLWILDKICEIGHFDDFVNFPLMRDVLKILDGTEFKVDLFIFDRKYDLKDHLEIFSEVCLKLKEQKFYEKSMKIAKIFDLPMNEIIFEYWHVMYKEDPKFSVELCERNVEEFGLKYKLFIKFCLSVAQNIDAGDPKKYFWIKNILDFVQKHNLQYSEWIDLNGLESQLALAYITTENYQELEIYHSHHFLTYVRNENFILYNTAEELKIIAGLEEIIKESPKILTNNSEINRLNYLINTLLDKGDIVQALRYQKMFNQKSSDLHFIMLCMSLAENKIAPHELAVEERKAMAFDDKIAANKFNRRTLLTTRLSQSSCSSSPNKPNYLDSTSDTSGYEFEEIPSREKQSVKEAIQNLAAKVKSGSAICHRVLQIYRASMYMDLPYEAVFKRKDPFSILKDAVEQDTLNKLLVVNDLIFASKLTAEEVASFISNQLAESIIKSRFYLIHNGPTVIKNMLWGFNLDTQFHLFLDLCPNTTLFGNYLLLYCEALNIYRQPTIYTERKNPRLNLVITSIQCILEDKILSQKKQNTIQIELLIKAHLCFLYECSMEGIAEVLQKSKALVNVLTNSKSWNLIIKLLTGIGKYKEMFYCFEILIENQQFEALLKKCDEEDKCGLQNAIMLYLREYCPNNYYQLAAAHFSMYNELADLFFKEAENMILNISQTCVKYVACHPKSEKEPSQLPYIKGTKETNTILQTAMESYASSAEFYVLDQKFSLAQTATGCAELIALQICLINQGYSRYGSICVLRTSDDDKLANYLVNNYLSVSQSLVLSRAIGFNIDWARAIFEQYIQRKDEKYLIDFLDRVTFTEAMLDDIFKIYSQDPKPTNEMKTAILKLINFHPHIAENYTAQLK</sequence>
<dbReference type="EMBL" id="UFQT01000285">
    <property type="protein sequence ID" value="SSX22822.1"/>
    <property type="molecule type" value="Genomic_DNA"/>
</dbReference>
<dbReference type="PANTHER" id="PTHR13650:SF0">
    <property type="entry name" value="SPATACSIN"/>
    <property type="match status" value="1"/>
</dbReference>
<dbReference type="GO" id="GO:0048489">
    <property type="term" value="P:synaptic vesicle transport"/>
    <property type="evidence" value="ECO:0007669"/>
    <property type="project" value="TreeGrafter"/>
</dbReference>
<reference evidence="4" key="2">
    <citation type="submission" date="2018-07" db="EMBL/GenBank/DDBJ databases">
        <authorList>
            <person name="Quirk P.G."/>
            <person name="Krulwich T.A."/>
        </authorList>
    </citation>
    <scope>NUCLEOTIDE SEQUENCE</scope>
</reference>
<dbReference type="GO" id="GO:0005737">
    <property type="term" value="C:cytoplasm"/>
    <property type="evidence" value="ECO:0007669"/>
    <property type="project" value="TreeGrafter"/>
</dbReference>
<dbReference type="PANTHER" id="PTHR13650">
    <property type="entry name" value="SPATACSIN"/>
    <property type="match status" value="1"/>
</dbReference>
<dbReference type="OMA" id="METSSIM"/>
<evidence type="ECO:0000313" key="3">
    <source>
        <dbReference type="EMBL" id="SSX02447.1"/>
    </source>
</evidence>
<feature type="compositionally biased region" description="Polar residues" evidence="1">
    <location>
        <begin position="1212"/>
        <end position="1225"/>
    </location>
</feature>
<accession>A0A336KDB3</accession>
<feature type="region of interest" description="Disordered" evidence="1">
    <location>
        <begin position="1204"/>
        <end position="1225"/>
    </location>
</feature>
<dbReference type="InterPro" id="IPR028103">
    <property type="entry name" value="Spatacsin"/>
</dbReference>
<dbReference type="GO" id="GO:0045202">
    <property type="term" value="C:synapse"/>
    <property type="evidence" value="ECO:0007669"/>
    <property type="project" value="TreeGrafter"/>
</dbReference>
<name>A0A336KDB3_CULSO</name>
<evidence type="ECO:0000256" key="1">
    <source>
        <dbReference type="SAM" id="MobiDB-lite"/>
    </source>
</evidence>
<dbReference type="Pfam" id="PF14649">
    <property type="entry name" value="Spatacsin_C"/>
    <property type="match status" value="1"/>
</dbReference>
<gene>
    <name evidence="3" type="primary">CSON007566</name>
</gene>
<evidence type="ECO:0000313" key="4">
    <source>
        <dbReference type="EMBL" id="SSX22822.1"/>
    </source>
</evidence>
<dbReference type="VEuPathDB" id="VectorBase:CSON007566"/>
<proteinExistence type="predicted"/>
<dbReference type="GO" id="GO:0007268">
    <property type="term" value="P:chemical synaptic transmission"/>
    <property type="evidence" value="ECO:0007669"/>
    <property type="project" value="TreeGrafter"/>
</dbReference>
<dbReference type="GO" id="GO:0030424">
    <property type="term" value="C:axon"/>
    <property type="evidence" value="ECO:0007669"/>
    <property type="project" value="TreeGrafter"/>
</dbReference>
<organism evidence="3">
    <name type="scientific">Culicoides sonorensis</name>
    <name type="common">Biting midge</name>
    <dbReference type="NCBI Taxonomy" id="179676"/>
    <lineage>
        <taxon>Eukaryota</taxon>
        <taxon>Metazoa</taxon>
        <taxon>Ecdysozoa</taxon>
        <taxon>Arthropoda</taxon>
        <taxon>Hexapoda</taxon>
        <taxon>Insecta</taxon>
        <taxon>Pterygota</taxon>
        <taxon>Neoptera</taxon>
        <taxon>Endopterygota</taxon>
        <taxon>Diptera</taxon>
        <taxon>Nematocera</taxon>
        <taxon>Chironomoidea</taxon>
        <taxon>Ceratopogonidae</taxon>
        <taxon>Ceratopogoninae</taxon>
        <taxon>Culicoides</taxon>
        <taxon>Monoculicoides</taxon>
    </lineage>
</organism>
<dbReference type="GO" id="GO:0007409">
    <property type="term" value="P:axonogenesis"/>
    <property type="evidence" value="ECO:0007669"/>
    <property type="project" value="TreeGrafter"/>
</dbReference>
<dbReference type="GO" id="GO:0030425">
    <property type="term" value="C:dendrite"/>
    <property type="evidence" value="ECO:0007669"/>
    <property type="project" value="TreeGrafter"/>
</dbReference>
<dbReference type="EMBL" id="UFQS01000285">
    <property type="protein sequence ID" value="SSX02447.1"/>
    <property type="molecule type" value="Genomic_DNA"/>
</dbReference>
<dbReference type="GO" id="GO:0008088">
    <property type="term" value="P:axo-dendritic transport"/>
    <property type="evidence" value="ECO:0007669"/>
    <property type="project" value="TreeGrafter"/>
</dbReference>
<protein>
    <submittedName>
        <fullName evidence="3">CSON007566 protein</fullName>
    </submittedName>
</protein>
<dbReference type="InterPro" id="IPR028107">
    <property type="entry name" value="Spatacsin_C_dom"/>
</dbReference>